<name>A0A537LDP7_9BACT</name>
<dbReference type="Gene3D" id="2.130.10.10">
    <property type="entry name" value="YVTN repeat-like/Quinoprotein amine dehydrogenase"/>
    <property type="match status" value="1"/>
</dbReference>
<sequence length="639" mass="66085">MRSMKARAVVSVLVLVMVMSVSAGTRLASAVDPPAATVKVWDTATPIPPSISLGMTPGESVEDPDGLTGHGTSFPTVVTVYARGTNPGGPSGVSYWNPEGNVFVWYGKTMPGGYSLTMPVPPSSGFPGGVDINRGGGPVLAGGPCGASFGAGDVWVGGQQNEPLYVHLAGTDCFRSYATDNGLLPPTSQVFGVEVDEASGDVFLAQPWEGRISRVHPPTAEATVWNFGGSCGSGGASCGNPSYVTIDPAGRPYATVTSSVFGDGIVRVNLGADGILGTADDTISIWPIPTQPAFIRPPLFMSESEQNPNGIITADANGNIWFSESNSGKIGRLSGNEICEYTTPGLSNPQQIVTVGSGDQLQVVFTEGNGNSVSVLTQAEADQASFPNRVCTIVAAQTFSTPVVKVIARMFDEEVSPLRTAIVPTVHQVTPVGGSGIQRFSPMPNPLLSVDGTPIGDAGNGFPSGLTGVYATQRIAGAYLKGNKHFEFHSGAITAPPPGGTVPGRMTGGGRLSASDGTKVTYGFVLLCPPSRGHDALEVNWASGNRFHLEQVSSASCSDDPSISPDPPSASFDTHRGSGTGRYNGVSGYTVEWTFTDAGEPGTSDTARIVIRDAFGFIILDVSGTLEKGNNQAHDAGPR</sequence>
<evidence type="ECO:0000313" key="5">
    <source>
        <dbReference type="Proteomes" id="UP000315217"/>
    </source>
</evidence>
<gene>
    <name evidence="4" type="ORF">E6G98_00255</name>
    <name evidence="3" type="ORF">E6G99_09225</name>
</gene>
<evidence type="ECO:0000256" key="2">
    <source>
        <dbReference type="SAM" id="SignalP"/>
    </source>
</evidence>
<evidence type="ECO:0000256" key="1">
    <source>
        <dbReference type="SAM" id="MobiDB-lite"/>
    </source>
</evidence>
<dbReference type="EMBL" id="VBAJ01000235">
    <property type="protein sequence ID" value="TMJ06143.1"/>
    <property type="molecule type" value="Genomic_DNA"/>
</dbReference>
<dbReference type="AlphaFoldDB" id="A0A537LDP7"/>
<dbReference type="InterPro" id="IPR015943">
    <property type="entry name" value="WD40/YVTN_repeat-like_dom_sf"/>
</dbReference>
<dbReference type="SUPFAM" id="SSF63829">
    <property type="entry name" value="Calcium-dependent phosphotriesterase"/>
    <property type="match status" value="1"/>
</dbReference>
<reference evidence="5 6" key="1">
    <citation type="journal article" date="2019" name="Nat. Microbiol.">
        <title>Mediterranean grassland soil C-N compound turnover is dependent on rainfall and depth, and is mediated by genomically divergent microorganisms.</title>
        <authorList>
            <person name="Diamond S."/>
            <person name="Andeer P.F."/>
            <person name="Li Z."/>
            <person name="Crits-Christoph A."/>
            <person name="Burstein D."/>
            <person name="Anantharaman K."/>
            <person name="Lane K.R."/>
            <person name="Thomas B.C."/>
            <person name="Pan C."/>
            <person name="Northen T.R."/>
            <person name="Banfield J.F."/>
        </authorList>
    </citation>
    <scope>NUCLEOTIDE SEQUENCE [LARGE SCALE GENOMIC DNA]</scope>
    <source>
        <strain evidence="4">NP_1</strain>
        <strain evidence="3">NP_2</strain>
    </source>
</reference>
<dbReference type="EMBL" id="VBAI01000006">
    <property type="protein sequence ID" value="TMJ13519.1"/>
    <property type="molecule type" value="Genomic_DNA"/>
</dbReference>
<organism evidence="3 6">
    <name type="scientific">Candidatus Segetimicrobium genomatis</name>
    <dbReference type="NCBI Taxonomy" id="2569760"/>
    <lineage>
        <taxon>Bacteria</taxon>
        <taxon>Bacillati</taxon>
        <taxon>Candidatus Sysuimicrobiota</taxon>
        <taxon>Candidatus Sysuimicrobiia</taxon>
        <taxon>Candidatus Sysuimicrobiales</taxon>
        <taxon>Candidatus Segetimicrobiaceae</taxon>
        <taxon>Candidatus Segetimicrobium</taxon>
    </lineage>
</organism>
<feature type="compositionally biased region" description="Low complexity" evidence="1">
    <location>
        <begin position="553"/>
        <end position="563"/>
    </location>
</feature>
<keyword evidence="2" id="KW-0732">Signal</keyword>
<protein>
    <recommendedName>
        <fullName evidence="7">ScyD/ScyE family protein</fullName>
    </recommendedName>
</protein>
<evidence type="ECO:0000313" key="3">
    <source>
        <dbReference type="EMBL" id="TMJ06143.1"/>
    </source>
</evidence>
<comment type="caution">
    <text evidence="3">The sequence shown here is derived from an EMBL/GenBank/DDBJ whole genome shotgun (WGS) entry which is preliminary data.</text>
</comment>
<dbReference type="Proteomes" id="UP000315217">
    <property type="component" value="Unassembled WGS sequence"/>
</dbReference>
<evidence type="ECO:0000313" key="4">
    <source>
        <dbReference type="EMBL" id="TMJ13519.1"/>
    </source>
</evidence>
<feature type="region of interest" description="Disordered" evidence="1">
    <location>
        <begin position="553"/>
        <end position="583"/>
    </location>
</feature>
<feature type="signal peptide" evidence="2">
    <location>
        <begin position="1"/>
        <end position="23"/>
    </location>
</feature>
<evidence type="ECO:0008006" key="7">
    <source>
        <dbReference type="Google" id="ProtNLM"/>
    </source>
</evidence>
<proteinExistence type="predicted"/>
<evidence type="ECO:0000313" key="6">
    <source>
        <dbReference type="Proteomes" id="UP000318661"/>
    </source>
</evidence>
<accession>A0A537LDP7</accession>
<feature type="chain" id="PRO_5036134905" description="ScyD/ScyE family protein" evidence="2">
    <location>
        <begin position="24"/>
        <end position="639"/>
    </location>
</feature>
<dbReference type="Proteomes" id="UP000318661">
    <property type="component" value="Unassembled WGS sequence"/>
</dbReference>